<keyword evidence="3" id="KW-0238">DNA-binding</keyword>
<dbReference type="EMBL" id="NRRV01000070">
    <property type="protein sequence ID" value="MBK1633161.1"/>
    <property type="molecule type" value="Genomic_DNA"/>
</dbReference>
<evidence type="ECO:0000259" key="7">
    <source>
        <dbReference type="PROSITE" id="PS50110"/>
    </source>
</evidence>
<evidence type="ECO:0000256" key="2">
    <source>
        <dbReference type="ARBA" id="ARBA00023015"/>
    </source>
</evidence>
<dbReference type="PROSITE" id="PS50110">
    <property type="entry name" value="RESPONSE_REGULATORY"/>
    <property type="match status" value="1"/>
</dbReference>
<proteinExistence type="predicted"/>
<dbReference type="SMART" id="SM00448">
    <property type="entry name" value="REC"/>
    <property type="match status" value="1"/>
</dbReference>
<evidence type="ECO:0000256" key="1">
    <source>
        <dbReference type="ARBA" id="ARBA00022553"/>
    </source>
</evidence>
<feature type="domain" description="HTH luxR-type" evidence="6">
    <location>
        <begin position="135"/>
        <end position="200"/>
    </location>
</feature>
<accession>A0ABS1CP65</accession>
<keyword evidence="1 5" id="KW-0597">Phosphoprotein</keyword>
<dbReference type="SUPFAM" id="SSF52172">
    <property type="entry name" value="CheY-like"/>
    <property type="match status" value="1"/>
</dbReference>
<feature type="modified residue" description="4-aspartylphosphate" evidence="5">
    <location>
        <position position="56"/>
    </location>
</feature>
<organism evidence="8 9">
    <name type="scientific">Thiohalocapsa halophila</name>
    <dbReference type="NCBI Taxonomy" id="69359"/>
    <lineage>
        <taxon>Bacteria</taxon>
        <taxon>Pseudomonadati</taxon>
        <taxon>Pseudomonadota</taxon>
        <taxon>Gammaproteobacteria</taxon>
        <taxon>Chromatiales</taxon>
        <taxon>Chromatiaceae</taxon>
        <taxon>Thiohalocapsa</taxon>
    </lineage>
</organism>
<reference evidence="8 9" key="1">
    <citation type="journal article" date="2020" name="Microorganisms">
        <title>Osmotic Adaptation and Compatible Solute Biosynthesis of Phototrophic Bacteria as Revealed from Genome Analyses.</title>
        <authorList>
            <person name="Imhoff J.F."/>
            <person name="Rahn T."/>
            <person name="Kunzel S."/>
            <person name="Keller A."/>
            <person name="Neulinger S.C."/>
        </authorList>
    </citation>
    <scope>NUCLEOTIDE SEQUENCE [LARGE SCALE GENOMIC DNA]</scope>
    <source>
        <strain evidence="8 9">DSM 6210</strain>
    </source>
</reference>
<protein>
    <recommendedName>
        <fullName evidence="10">Response regulator transcription factor</fullName>
    </recommendedName>
</protein>
<sequence length="218" mass="23393">MTILKVVLADDHKMIRESLGALLSSEPDIKVVAYAGDGAEAITLAQAWKPHIVLMDVCMPVVDGIEAAMRIVKQLPQTRVIALSAQGERPFVSQMVEAGVQGYVLKDESVATLARAVRAVAAGQTWLPEPTQILSGPEKRLLSRRERLVLKELAEGKRAREVAEVMGISTKTVDTYRRRMMSKLGLVSQAELVKYAVALHGGVGTGVRGSAAPVGQSA</sequence>
<comment type="caution">
    <text evidence="8">The sequence shown here is derived from an EMBL/GenBank/DDBJ whole genome shotgun (WGS) entry which is preliminary data.</text>
</comment>
<dbReference type="PROSITE" id="PS00622">
    <property type="entry name" value="HTH_LUXR_1"/>
    <property type="match status" value="1"/>
</dbReference>
<dbReference type="PROSITE" id="PS50043">
    <property type="entry name" value="HTH_LUXR_2"/>
    <property type="match status" value="1"/>
</dbReference>
<dbReference type="InterPro" id="IPR011006">
    <property type="entry name" value="CheY-like_superfamily"/>
</dbReference>
<dbReference type="PANTHER" id="PTHR43214:SF41">
    <property type="entry name" value="NITRATE_NITRITE RESPONSE REGULATOR PROTEIN NARP"/>
    <property type="match status" value="1"/>
</dbReference>
<evidence type="ECO:0000259" key="6">
    <source>
        <dbReference type="PROSITE" id="PS50043"/>
    </source>
</evidence>
<feature type="domain" description="Response regulatory" evidence="7">
    <location>
        <begin position="5"/>
        <end position="121"/>
    </location>
</feature>
<dbReference type="PRINTS" id="PR00038">
    <property type="entry name" value="HTHLUXR"/>
</dbReference>
<name>A0ABS1CP65_9GAMM</name>
<dbReference type="InterPro" id="IPR000792">
    <property type="entry name" value="Tscrpt_reg_LuxR_C"/>
</dbReference>
<keyword evidence="4" id="KW-0804">Transcription</keyword>
<keyword evidence="2" id="KW-0805">Transcription regulation</keyword>
<dbReference type="SUPFAM" id="SSF46894">
    <property type="entry name" value="C-terminal effector domain of the bipartite response regulators"/>
    <property type="match status" value="1"/>
</dbReference>
<dbReference type="SMART" id="SM00421">
    <property type="entry name" value="HTH_LUXR"/>
    <property type="match status" value="1"/>
</dbReference>
<evidence type="ECO:0000313" key="9">
    <source>
        <dbReference type="Proteomes" id="UP000748752"/>
    </source>
</evidence>
<dbReference type="Proteomes" id="UP000748752">
    <property type="component" value="Unassembled WGS sequence"/>
</dbReference>
<gene>
    <name evidence="8" type="ORF">CKO31_20885</name>
</gene>
<dbReference type="CDD" id="cd17535">
    <property type="entry name" value="REC_NarL-like"/>
    <property type="match status" value="1"/>
</dbReference>
<dbReference type="InterPro" id="IPR001789">
    <property type="entry name" value="Sig_transdc_resp-reg_receiver"/>
</dbReference>
<dbReference type="Gene3D" id="3.40.50.2300">
    <property type="match status" value="1"/>
</dbReference>
<dbReference type="InterPro" id="IPR016032">
    <property type="entry name" value="Sig_transdc_resp-reg_C-effctor"/>
</dbReference>
<dbReference type="Pfam" id="PF00196">
    <property type="entry name" value="GerE"/>
    <property type="match status" value="1"/>
</dbReference>
<evidence type="ECO:0000313" key="8">
    <source>
        <dbReference type="EMBL" id="MBK1633161.1"/>
    </source>
</evidence>
<evidence type="ECO:0000256" key="3">
    <source>
        <dbReference type="ARBA" id="ARBA00023125"/>
    </source>
</evidence>
<keyword evidence="9" id="KW-1185">Reference proteome</keyword>
<evidence type="ECO:0008006" key="10">
    <source>
        <dbReference type="Google" id="ProtNLM"/>
    </source>
</evidence>
<dbReference type="InterPro" id="IPR039420">
    <property type="entry name" value="WalR-like"/>
</dbReference>
<dbReference type="CDD" id="cd06170">
    <property type="entry name" value="LuxR_C_like"/>
    <property type="match status" value="1"/>
</dbReference>
<dbReference type="InterPro" id="IPR058245">
    <property type="entry name" value="NreC/VraR/RcsB-like_REC"/>
</dbReference>
<dbReference type="PANTHER" id="PTHR43214">
    <property type="entry name" value="TWO-COMPONENT RESPONSE REGULATOR"/>
    <property type="match status" value="1"/>
</dbReference>
<evidence type="ECO:0000256" key="4">
    <source>
        <dbReference type="ARBA" id="ARBA00023163"/>
    </source>
</evidence>
<dbReference type="Pfam" id="PF00072">
    <property type="entry name" value="Response_reg"/>
    <property type="match status" value="1"/>
</dbReference>
<evidence type="ECO:0000256" key="5">
    <source>
        <dbReference type="PROSITE-ProRule" id="PRU00169"/>
    </source>
</evidence>
<dbReference type="RefSeq" id="WP_200241185.1">
    <property type="nucleotide sequence ID" value="NZ_NRRV01000070.1"/>
</dbReference>